<evidence type="ECO:0000313" key="6">
    <source>
        <dbReference type="Proteomes" id="UP000303847"/>
    </source>
</evidence>
<evidence type="ECO:0000313" key="4">
    <source>
        <dbReference type="EMBL" id="QCR05181.1"/>
    </source>
</evidence>
<accession>A0A2U1UFH4</accession>
<evidence type="ECO:0000313" key="3">
    <source>
        <dbReference type="EMBL" id="PWC20362.1"/>
    </source>
</evidence>
<evidence type="ECO:0000313" key="5">
    <source>
        <dbReference type="Proteomes" id="UP000295985"/>
    </source>
</evidence>
<evidence type="ECO:0000256" key="2">
    <source>
        <dbReference type="SAM" id="MobiDB-lite"/>
    </source>
</evidence>
<dbReference type="AlphaFoldDB" id="A0A2U1UFH4"/>
<organism evidence="3 5">
    <name type="scientific">Brenneria nigrifluens DSM 30175 = ATCC 13028</name>
    <dbReference type="NCBI Taxonomy" id="1121120"/>
    <lineage>
        <taxon>Bacteria</taxon>
        <taxon>Pseudomonadati</taxon>
        <taxon>Pseudomonadota</taxon>
        <taxon>Gammaproteobacteria</taxon>
        <taxon>Enterobacterales</taxon>
        <taxon>Pectobacteriaceae</taxon>
        <taxon>Brenneria</taxon>
    </lineage>
</organism>
<reference evidence="4 6" key="2">
    <citation type="submission" date="2018-11" db="EMBL/GenBank/DDBJ databases">
        <title>Genome sequences of Brenneria nigrifluens and Brenneria rubrifaciens.</title>
        <authorList>
            <person name="Poret-Peterson A.T."/>
            <person name="McClean A.E."/>
            <person name="Kluepfel D.A."/>
        </authorList>
    </citation>
    <scope>NUCLEOTIDE SEQUENCE [LARGE SCALE GENOMIC DNA]</scope>
    <source>
        <strain evidence="4 6">ATCC 13028</strain>
    </source>
</reference>
<proteinExistence type="predicted"/>
<dbReference type="EMBL" id="CP034036">
    <property type="protein sequence ID" value="QCR05181.1"/>
    <property type="molecule type" value="Genomic_DNA"/>
</dbReference>
<dbReference type="EMBL" id="QDKK01000048">
    <property type="protein sequence ID" value="PWC20362.1"/>
    <property type="molecule type" value="Genomic_DNA"/>
</dbReference>
<gene>
    <name evidence="3" type="ORF">DDT54_21255</name>
    <name evidence="4" type="ORF">EH206_13875</name>
</gene>
<keyword evidence="1" id="KW-0175">Coiled coil</keyword>
<reference evidence="3 5" key="1">
    <citation type="submission" date="2018-04" db="EMBL/GenBank/DDBJ databases">
        <title>Brenneria corticis sp.nov.</title>
        <authorList>
            <person name="Li Y."/>
        </authorList>
    </citation>
    <scope>NUCLEOTIDE SEQUENCE [LARGE SCALE GENOMIC DNA]</scope>
    <source>
        <strain evidence="3 5">LMG 2694</strain>
    </source>
</reference>
<dbReference type="OrthoDB" id="256590at2"/>
<feature type="coiled-coil region" evidence="1">
    <location>
        <begin position="603"/>
        <end position="633"/>
    </location>
</feature>
<keyword evidence="6" id="KW-1185">Reference proteome</keyword>
<dbReference type="Proteomes" id="UP000295985">
    <property type="component" value="Unassembled WGS sequence"/>
</dbReference>
<name>A0A2U1UFH4_9GAMM</name>
<feature type="compositionally biased region" description="Polar residues" evidence="2">
    <location>
        <begin position="338"/>
        <end position="354"/>
    </location>
</feature>
<evidence type="ECO:0000256" key="1">
    <source>
        <dbReference type="SAM" id="Coils"/>
    </source>
</evidence>
<dbReference type="RefSeq" id="WP_009113401.1">
    <property type="nucleotide sequence ID" value="NZ_CP034036.1"/>
</dbReference>
<sequence>MTIYVLLFEPKKSAQKDGAVSLATAIEAKNQKLAIMAATVQLEAEFPGASDNFFNPKVIEDAVGSPRPAVGVFDEQFPVENELIDGAWRRKERPTTQVNDPVDFSALSLRERIAAIALYEQTEINEHEFSMVCDYLDLPAEDGDADADKIIRVLSGINALEQASDELLLAVVNGVKAQFPSIADTSILAINAFVDKLTGSTGEDVSAQKPSISGLDRERQYTHTYAMLDKEIAAALVRDTEHCWELTADHVRESNILINQNGEEFQRWSMELRVAENALKIPRPVVFALIREGKKRPELLRDANARHQFVIDFLAEHMPAETSDNASNQGEKTEVSDATKTADISTTIPNTATNLDLGATITPKNDKSAPKEPPVSDSTEQQAKETLDQLGYGVYATQPATAQTENFQQRATAIEAEIESKPADAQENLSIWKRVQRTDPKYTKALSGAGFDGTSINSEYMIMRATEIFGPIGTGWGYRVLEEKMIPGAPLSETIFDDNKKFVGTRLLRDADGSLISELNHSLKILFWYVTDTDNRAKIESYGATPYLMKTKNGIKADSEVVKKSLTDAIKKALSLLGFSADVWLGMHDNPEYLADNKVEFDIKNASDKAEDVVRLRAELDEKLSRVANTLENSVSQNEATKVYGTIAREVEVHRKNAESKGDTEHAKYLAGRLRRLNQIKDERIAALKAKEGENA</sequence>
<dbReference type="Proteomes" id="UP000303847">
    <property type="component" value="Chromosome"/>
</dbReference>
<protein>
    <submittedName>
        <fullName evidence="3">Exodeoxyribonuclease VIII-like protein</fullName>
    </submittedName>
</protein>
<feature type="region of interest" description="Disordered" evidence="2">
    <location>
        <begin position="320"/>
        <end position="383"/>
    </location>
</feature>